<evidence type="ECO:0000313" key="4">
    <source>
        <dbReference type="EMBL" id="QOK95746.1"/>
    </source>
</evidence>
<gene>
    <name evidence="3" type="ORF">HF909_03880</name>
    <name evidence="4" type="ORF">HF909_04385</name>
    <name evidence="5" type="ORF">HF909_19570</name>
    <name evidence="6" type="ORF">HF909_24165</name>
</gene>
<dbReference type="InterPro" id="IPR009057">
    <property type="entry name" value="Homeodomain-like_sf"/>
</dbReference>
<dbReference type="InterPro" id="IPR038717">
    <property type="entry name" value="Tc1-like_DDE_dom"/>
</dbReference>
<dbReference type="EMBL" id="CP051170">
    <property type="protein sequence ID" value="QOK98653.1"/>
    <property type="molecule type" value="Genomic_DNA"/>
</dbReference>
<dbReference type="GO" id="GO:0003676">
    <property type="term" value="F:nucleic acid binding"/>
    <property type="evidence" value="ECO:0007669"/>
    <property type="project" value="InterPro"/>
</dbReference>
<reference evidence="7" key="2">
    <citation type="submission" date="2020-04" db="EMBL/GenBank/DDBJ databases">
        <title>Ralstonia solanacearum UW576, UW763, UW773, and UW774.</title>
        <authorList>
            <person name="Steidl O."/>
            <person name="Truchon A."/>
            <person name="Allen C."/>
        </authorList>
    </citation>
    <scope>NUCLEOTIDE SEQUENCE [LARGE SCALE GENOMIC DNA]</scope>
    <source>
        <strain evidence="7">UW774</strain>
        <plasmid evidence="7">pUW774mp</plasmid>
    </source>
</reference>
<dbReference type="EMBL" id="CP051169">
    <property type="protein sequence ID" value="QOK95746.1"/>
    <property type="molecule type" value="Genomic_DNA"/>
</dbReference>
<dbReference type="PANTHER" id="PTHR46564">
    <property type="entry name" value="TRANSPOSASE"/>
    <property type="match status" value="1"/>
</dbReference>
<evidence type="ECO:0000259" key="1">
    <source>
        <dbReference type="Pfam" id="PF13358"/>
    </source>
</evidence>
<dbReference type="InterPro" id="IPR047655">
    <property type="entry name" value="Transpos_IS630-like"/>
</dbReference>
<dbReference type="Pfam" id="PF13358">
    <property type="entry name" value="DDE_3"/>
    <property type="match status" value="1"/>
</dbReference>
<proteinExistence type="predicted"/>
<evidence type="ECO:0000313" key="6">
    <source>
        <dbReference type="EMBL" id="QOK99414.1"/>
    </source>
</evidence>
<dbReference type="SUPFAM" id="SSF46689">
    <property type="entry name" value="Homeodomain-like"/>
    <property type="match status" value="1"/>
</dbReference>
<reference evidence="6" key="1">
    <citation type="submission" date="2020-04" db="EMBL/GenBank/DDBJ databases">
        <title>Ralstonia pseudosolanacearum UW576, UW763, UW773, and UW774.</title>
        <authorList>
            <person name="Steidl O."/>
            <person name="Truchon A."/>
            <person name="Allen C."/>
        </authorList>
    </citation>
    <scope>NUCLEOTIDE SEQUENCE</scope>
    <source>
        <strain evidence="6">RUN2474</strain>
        <plasmid evidence="6">pUW774mp</plasmid>
    </source>
</reference>
<dbReference type="EMBL" id="CP051169">
    <property type="protein sequence ID" value="QOK95657.1"/>
    <property type="molecule type" value="Genomic_DNA"/>
</dbReference>
<evidence type="ECO:0000313" key="3">
    <source>
        <dbReference type="EMBL" id="QOK95657.1"/>
    </source>
</evidence>
<name>A0AA92JT63_RALSL</name>
<dbReference type="InterPro" id="IPR036397">
    <property type="entry name" value="RNaseH_sf"/>
</dbReference>
<geneLocation type="plasmid" evidence="6 7">
    <name>pUW774mp</name>
</geneLocation>
<dbReference type="Proteomes" id="UP000593970">
    <property type="component" value="Plasmid pUW774mp"/>
</dbReference>
<evidence type="ECO:0000313" key="7">
    <source>
        <dbReference type="Proteomes" id="UP000593970"/>
    </source>
</evidence>
<accession>A0AA92JT63</accession>
<evidence type="ECO:0000259" key="2">
    <source>
        <dbReference type="Pfam" id="PF13592"/>
    </source>
</evidence>
<organism evidence="6 7">
    <name type="scientific">Ralstonia solanacearum</name>
    <name type="common">Pseudomonas solanacearum</name>
    <dbReference type="NCBI Taxonomy" id="305"/>
    <lineage>
        <taxon>Bacteria</taxon>
        <taxon>Pseudomonadati</taxon>
        <taxon>Pseudomonadota</taxon>
        <taxon>Betaproteobacteria</taxon>
        <taxon>Burkholderiales</taxon>
        <taxon>Burkholderiaceae</taxon>
        <taxon>Ralstonia</taxon>
        <taxon>Ralstonia solanacearum species complex</taxon>
    </lineage>
</organism>
<dbReference type="EMBL" id="CP051170">
    <property type="protein sequence ID" value="QOK99414.1"/>
    <property type="molecule type" value="Genomic_DNA"/>
</dbReference>
<dbReference type="Proteomes" id="UP000593970">
    <property type="component" value="Chromosome"/>
</dbReference>
<feature type="domain" description="Winged helix-turn helix" evidence="2">
    <location>
        <begin position="87"/>
        <end position="144"/>
    </location>
</feature>
<dbReference type="Gene3D" id="3.30.420.10">
    <property type="entry name" value="Ribonuclease H-like superfamily/Ribonuclease H"/>
    <property type="match status" value="1"/>
</dbReference>
<dbReference type="InterPro" id="IPR025959">
    <property type="entry name" value="Winged_HTH_dom"/>
</dbReference>
<dbReference type="Pfam" id="PF13592">
    <property type="entry name" value="HTH_33"/>
    <property type="match status" value="1"/>
</dbReference>
<keyword evidence="6" id="KW-0614">Plasmid</keyword>
<dbReference type="Pfam" id="PF13551">
    <property type="entry name" value="HTH_29"/>
    <property type="match status" value="1"/>
</dbReference>
<protein>
    <submittedName>
        <fullName evidence="6">IS630 family transposase</fullName>
    </submittedName>
</protein>
<dbReference type="NCBIfam" id="NF033545">
    <property type="entry name" value="transpos_IS630"/>
    <property type="match status" value="1"/>
</dbReference>
<evidence type="ECO:0000313" key="5">
    <source>
        <dbReference type="EMBL" id="QOK98653.1"/>
    </source>
</evidence>
<feature type="domain" description="Tc1-like transposase DDE" evidence="1">
    <location>
        <begin position="160"/>
        <end position="292"/>
    </location>
</feature>
<dbReference type="AlphaFoldDB" id="A0AA92JT63"/>
<sequence>MTKMDEATRKRVRAGRLMLAGKTPAEAAKAVGVARQTAYTWKARLNEGGIDALRTMNVGRAAQLDACQLEGLRVALLQGALAHGFGTELWTLKRVRMLIERLYGVTFSEVHVWRLLGALGFSPQKPERRAIERDEDAVQRFKRKTWPAPKKKCAAERRLIVFIDESGLSERPTRVRTWAPKGCTPVIQFHFNWKHVSVIAGLTRTNFVFRLHDGAIKSAQIIEFLKALRAQLKRKLLIVWDGAPQHKSRVVREYLDSTRGAVQMALLPSYSPDLNPVEYLWAWLKRHALANFCPDTLAELKHTARRKLKSGQKRPSIIAACWKQAELW</sequence>
<dbReference type="PANTHER" id="PTHR46564:SF1">
    <property type="entry name" value="TRANSPOSASE"/>
    <property type="match status" value="1"/>
</dbReference>